<dbReference type="AlphaFoldDB" id="A0AAV6HUY3"/>
<keyword evidence="1" id="KW-0472">Membrane</keyword>
<gene>
    <name evidence="2" type="ORF">RHGRI_037139</name>
</gene>
<evidence type="ECO:0000256" key="1">
    <source>
        <dbReference type="SAM" id="Phobius"/>
    </source>
</evidence>
<dbReference type="EMBL" id="JACTNZ010000013">
    <property type="protein sequence ID" value="KAG5516321.1"/>
    <property type="molecule type" value="Genomic_DNA"/>
</dbReference>
<organism evidence="2 3">
    <name type="scientific">Rhododendron griersonianum</name>
    <dbReference type="NCBI Taxonomy" id="479676"/>
    <lineage>
        <taxon>Eukaryota</taxon>
        <taxon>Viridiplantae</taxon>
        <taxon>Streptophyta</taxon>
        <taxon>Embryophyta</taxon>
        <taxon>Tracheophyta</taxon>
        <taxon>Spermatophyta</taxon>
        <taxon>Magnoliopsida</taxon>
        <taxon>eudicotyledons</taxon>
        <taxon>Gunneridae</taxon>
        <taxon>Pentapetalae</taxon>
        <taxon>asterids</taxon>
        <taxon>Ericales</taxon>
        <taxon>Ericaceae</taxon>
        <taxon>Ericoideae</taxon>
        <taxon>Rhodoreae</taxon>
        <taxon>Rhododendron</taxon>
    </lineage>
</organism>
<feature type="transmembrane region" description="Helical" evidence="1">
    <location>
        <begin position="76"/>
        <end position="96"/>
    </location>
</feature>
<proteinExistence type="predicted"/>
<sequence length="109" mass="11956">MGLPRASAGPAQSFRTDAVLMAEEQQSVSILTAVQLFLGSVFYFASSQEDWAVIYVAVALLVYSELLQLLCNNFYLFMVAATASFCCCANCFDCYFPASSEMHQLCSSM</sequence>
<keyword evidence="1" id="KW-0812">Transmembrane</keyword>
<comment type="caution">
    <text evidence="2">The sequence shown here is derived from an EMBL/GenBank/DDBJ whole genome shotgun (WGS) entry which is preliminary data.</text>
</comment>
<feature type="transmembrane region" description="Helical" evidence="1">
    <location>
        <begin position="27"/>
        <end position="45"/>
    </location>
</feature>
<keyword evidence="1" id="KW-1133">Transmembrane helix</keyword>
<evidence type="ECO:0000313" key="2">
    <source>
        <dbReference type="EMBL" id="KAG5516321.1"/>
    </source>
</evidence>
<protein>
    <submittedName>
        <fullName evidence="2">Uncharacterized protein</fullName>
    </submittedName>
</protein>
<dbReference type="Proteomes" id="UP000823749">
    <property type="component" value="Chromosome 13"/>
</dbReference>
<reference evidence="2 3" key="1">
    <citation type="submission" date="2020-08" db="EMBL/GenBank/DDBJ databases">
        <title>Plant Genome Project.</title>
        <authorList>
            <person name="Zhang R.-G."/>
        </authorList>
    </citation>
    <scope>NUCLEOTIDE SEQUENCE [LARGE SCALE GENOMIC DNA]</scope>
    <source>
        <strain evidence="2">WSP0</strain>
        <tissue evidence="2">Leaf</tissue>
    </source>
</reference>
<evidence type="ECO:0000313" key="3">
    <source>
        <dbReference type="Proteomes" id="UP000823749"/>
    </source>
</evidence>
<accession>A0AAV6HUY3</accession>
<feature type="transmembrane region" description="Helical" evidence="1">
    <location>
        <begin position="52"/>
        <end position="70"/>
    </location>
</feature>
<keyword evidence="3" id="KW-1185">Reference proteome</keyword>
<name>A0AAV6HUY3_9ERIC</name>